<protein>
    <submittedName>
        <fullName evidence="4">PAS domain S-box-containing protein/diguanylate cyclase (GGDEF) domain-containing protein</fullName>
    </submittedName>
</protein>
<feature type="domain" description="PAS" evidence="1">
    <location>
        <begin position="251"/>
        <end position="323"/>
    </location>
</feature>
<dbReference type="InterPro" id="IPR035965">
    <property type="entry name" value="PAS-like_dom_sf"/>
</dbReference>
<sequence length="539" mass="63358">MDSIIKFEKDIINSLSIGIIVASQQGKIIFINKAIREMTGYKRTEIKTMDDWYKKACPDPEYRKKVKDYFQYDSADNTSDRTYKIITAAGDHKYFNFRYSKLENEKMLFEIIDISHRIVQKRKLENQKLIFENLFTNSLEGIVLLDQNLKVLNANKKFEEIFEVSKPDILNKNINKVAVPNIDANVLKQAQEKFKHNQEWEREISYTVNNKIKYCNVHVFAVENKKHGELIYVALDNITENKKREFELKEVKERLELAVEGANIGVWDWNVEEEYIHFNKSWAQMLGYEYSNLGNDLDTWLKLVHPDDRDQALKDIRVHLNGQSEEYFNEHRLKTKNGNWKWIRDIGKVTDRDEKGNAVRIVGIHIDIDQEKRAAEEIEYLSNHDELTGLYNRRYFNEELKRLHNSRQYPISIIIGDMNKLKDINDTYGHSMGDRYIKRAAEAIKRTVRTEDVVARIGGDEFAVILPETDYSKADDVAERILARIEEGNKIEDLPVPLTIALGYETTDCTNQNHSIKNIKRCYNKADQRMYEQKFADRC</sequence>
<dbReference type="Pfam" id="PF13188">
    <property type="entry name" value="PAS_8"/>
    <property type="match status" value="1"/>
</dbReference>
<gene>
    <name evidence="4" type="ORF">SAMN05421834_10463</name>
</gene>
<dbReference type="PANTHER" id="PTHR44757:SF2">
    <property type="entry name" value="BIOFILM ARCHITECTURE MAINTENANCE PROTEIN MBAA"/>
    <property type="match status" value="1"/>
</dbReference>
<dbReference type="CDD" id="cd01949">
    <property type="entry name" value="GGDEF"/>
    <property type="match status" value="1"/>
</dbReference>
<dbReference type="SMART" id="SM00091">
    <property type="entry name" value="PAS"/>
    <property type="match status" value="3"/>
</dbReference>
<dbReference type="InterPro" id="IPR001610">
    <property type="entry name" value="PAC"/>
</dbReference>
<dbReference type="STRING" id="56779.SAMN05421834_10463"/>
<evidence type="ECO:0000313" key="4">
    <source>
        <dbReference type="EMBL" id="SIQ41359.1"/>
    </source>
</evidence>
<dbReference type="Pfam" id="PF08447">
    <property type="entry name" value="PAS_3"/>
    <property type="match status" value="1"/>
</dbReference>
<feature type="domain" description="PAC" evidence="2">
    <location>
        <begin position="327"/>
        <end position="380"/>
    </location>
</feature>
<dbReference type="Pfam" id="PF00990">
    <property type="entry name" value="GGDEF"/>
    <property type="match status" value="1"/>
</dbReference>
<dbReference type="NCBIfam" id="TIGR00229">
    <property type="entry name" value="sensory_box"/>
    <property type="match status" value="3"/>
</dbReference>
<dbReference type="FunFam" id="3.30.70.270:FF:000001">
    <property type="entry name" value="Diguanylate cyclase domain protein"/>
    <property type="match status" value="1"/>
</dbReference>
<dbReference type="PROSITE" id="PS50113">
    <property type="entry name" value="PAC"/>
    <property type="match status" value="1"/>
</dbReference>
<dbReference type="SMART" id="SM00267">
    <property type="entry name" value="GGDEF"/>
    <property type="match status" value="1"/>
</dbReference>
<dbReference type="EMBL" id="FTNC01000004">
    <property type="protein sequence ID" value="SIQ41359.1"/>
    <property type="molecule type" value="Genomic_DNA"/>
</dbReference>
<dbReference type="Gene3D" id="3.30.450.20">
    <property type="entry name" value="PAS domain"/>
    <property type="match status" value="3"/>
</dbReference>
<dbReference type="Proteomes" id="UP000185669">
    <property type="component" value="Unassembled WGS sequence"/>
</dbReference>
<dbReference type="InterPro" id="IPR029787">
    <property type="entry name" value="Nucleotide_cyclase"/>
</dbReference>
<feature type="domain" description="PAS" evidence="1">
    <location>
        <begin position="9"/>
        <end position="46"/>
    </location>
</feature>
<dbReference type="RefSeq" id="WP_076544092.1">
    <property type="nucleotide sequence ID" value="NZ_FTNC01000004.1"/>
</dbReference>
<dbReference type="InterPro" id="IPR000160">
    <property type="entry name" value="GGDEF_dom"/>
</dbReference>
<accession>A0A1N6SJW7</accession>
<feature type="domain" description="GGDEF" evidence="3">
    <location>
        <begin position="409"/>
        <end position="539"/>
    </location>
</feature>
<dbReference type="Pfam" id="PF13426">
    <property type="entry name" value="PAS_9"/>
    <property type="match status" value="1"/>
</dbReference>
<name>A0A1N6SJW7_9FIRM</name>
<dbReference type="InterPro" id="IPR000014">
    <property type="entry name" value="PAS"/>
</dbReference>
<dbReference type="PROSITE" id="PS50887">
    <property type="entry name" value="GGDEF"/>
    <property type="match status" value="1"/>
</dbReference>
<dbReference type="NCBIfam" id="TIGR00254">
    <property type="entry name" value="GGDEF"/>
    <property type="match status" value="1"/>
</dbReference>
<dbReference type="CDD" id="cd00130">
    <property type="entry name" value="PAS"/>
    <property type="match status" value="2"/>
</dbReference>
<dbReference type="InterPro" id="IPR052155">
    <property type="entry name" value="Biofilm_reg_signaling"/>
</dbReference>
<dbReference type="InterPro" id="IPR013655">
    <property type="entry name" value="PAS_fold_3"/>
</dbReference>
<evidence type="ECO:0000313" key="5">
    <source>
        <dbReference type="Proteomes" id="UP000185669"/>
    </source>
</evidence>
<evidence type="ECO:0000259" key="3">
    <source>
        <dbReference type="PROSITE" id="PS50887"/>
    </source>
</evidence>
<evidence type="ECO:0000259" key="1">
    <source>
        <dbReference type="PROSITE" id="PS50112"/>
    </source>
</evidence>
<proteinExistence type="predicted"/>
<dbReference type="Gene3D" id="3.30.70.270">
    <property type="match status" value="1"/>
</dbReference>
<keyword evidence="5" id="KW-1185">Reference proteome</keyword>
<dbReference type="InterPro" id="IPR043128">
    <property type="entry name" value="Rev_trsase/Diguanyl_cyclase"/>
</dbReference>
<dbReference type="SUPFAM" id="SSF55073">
    <property type="entry name" value="Nucleotide cyclase"/>
    <property type="match status" value="1"/>
</dbReference>
<evidence type="ECO:0000259" key="2">
    <source>
        <dbReference type="PROSITE" id="PS50113"/>
    </source>
</evidence>
<dbReference type="AlphaFoldDB" id="A0A1N6SJW7"/>
<dbReference type="PANTHER" id="PTHR44757">
    <property type="entry name" value="DIGUANYLATE CYCLASE DGCP"/>
    <property type="match status" value="1"/>
</dbReference>
<dbReference type="OrthoDB" id="9804955at2"/>
<dbReference type="InterPro" id="IPR000700">
    <property type="entry name" value="PAS-assoc_C"/>
</dbReference>
<reference evidence="5" key="1">
    <citation type="submission" date="2017-01" db="EMBL/GenBank/DDBJ databases">
        <authorList>
            <person name="Varghese N."/>
            <person name="Submissions S."/>
        </authorList>
    </citation>
    <scope>NUCLEOTIDE SEQUENCE [LARGE SCALE GENOMIC DNA]</scope>
    <source>
        <strain evidence="5">ATCC 700103</strain>
    </source>
</reference>
<organism evidence="4 5">
    <name type="scientific">Halanaerobium kushneri</name>
    <dbReference type="NCBI Taxonomy" id="56779"/>
    <lineage>
        <taxon>Bacteria</taxon>
        <taxon>Bacillati</taxon>
        <taxon>Bacillota</taxon>
        <taxon>Clostridia</taxon>
        <taxon>Halanaerobiales</taxon>
        <taxon>Halanaerobiaceae</taxon>
        <taxon>Halanaerobium</taxon>
    </lineage>
</organism>
<dbReference type="SMART" id="SM00086">
    <property type="entry name" value="PAC"/>
    <property type="match status" value="3"/>
</dbReference>
<dbReference type="SUPFAM" id="SSF55785">
    <property type="entry name" value="PYP-like sensor domain (PAS domain)"/>
    <property type="match status" value="3"/>
</dbReference>
<dbReference type="PROSITE" id="PS50112">
    <property type="entry name" value="PAS"/>
    <property type="match status" value="2"/>
</dbReference>